<gene>
    <name evidence="10" type="ORF">J4557_04390</name>
</gene>
<evidence type="ECO:0000256" key="2">
    <source>
        <dbReference type="ARBA" id="ARBA00022448"/>
    </source>
</evidence>
<evidence type="ECO:0000259" key="9">
    <source>
        <dbReference type="PROSITE" id="PS50928"/>
    </source>
</evidence>
<dbReference type="PANTHER" id="PTHR30151:SF40">
    <property type="entry name" value="TRANSPORT SYSTEM INTEGRAL MEMBRANE PROTEIN"/>
    <property type="match status" value="1"/>
</dbReference>
<evidence type="ECO:0000313" key="10">
    <source>
        <dbReference type="EMBL" id="MBO2436753.1"/>
    </source>
</evidence>
<accession>A0ABS3QRZ3</accession>
<comment type="similarity">
    <text evidence="7">Belongs to the binding-protein-dependent transport system permease family.</text>
</comment>
<keyword evidence="6 7" id="KW-0472">Membrane</keyword>
<sequence>MAHDTTSRHDAPAPGVPEPGTAPAGTIAEGTVPADTGAADGRLDRELAGLDALELGGAARGRALQRAWSAVWPIITAVLIALLAWQAVVWSGWKPSYVLPGPKDTLPVLWDHVTTSSFWSAVGLTMRRALIGYAVSVAFGVVIGALVSQFRVLRRAFGSLITGLQTMPSIAWFPLAIMLFKLSESAILFVVVLGAAPSIANGLIAGVDYTPPILLRAGKVMGLRGPNLYRHLIMPASLPSFVAGLKQGWAFAWRSLMAGELLVIIGSTTSLGVLLSQARELNDAPGMISYMIVILIVGIVIDQLFGVVDRAIRERWGLDD</sequence>
<feature type="compositionally biased region" description="Basic and acidic residues" evidence="8">
    <location>
        <begin position="1"/>
        <end position="11"/>
    </location>
</feature>
<feature type="transmembrane region" description="Helical" evidence="7">
    <location>
        <begin position="130"/>
        <end position="148"/>
    </location>
</feature>
<evidence type="ECO:0000256" key="7">
    <source>
        <dbReference type="RuleBase" id="RU363032"/>
    </source>
</evidence>
<dbReference type="EMBL" id="JAGEOK010000002">
    <property type="protein sequence ID" value="MBO2436753.1"/>
    <property type="molecule type" value="Genomic_DNA"/>
</dbReference>
<dbReference type="PROSITE" id="PS50928">
    <property type="entry name" value="ABC_TM1"/>
    <property type="match status" value="1"/>
</dbReference>
<reference evidence="10 11" key="1">
    <citation type="submission" date="2021-03" db="EMBL/GenBank/DDBJ databases">
        <authorList>
            <person name="Kanchanasin P."/>
            <person name="Saeng-In P."/>
            <person name="Phongsopitanun W."/>
            <person name="Yuki M."/>
            <person name="Kudo T."/>
            <person name="Ohkuma M."/>
            <person name="Tanasupawat S."/>
        </authorList>
    </citation>
    <scope>NUCLEOTIDE SEQUENCE [LARGE SCALE GENOMIC DNA]</scope>
    <source>
        <strain evidence="10 11">L46</strain>
    </source>
</reference>
<feature type="transmembrane region" description="Helical" evidence="7">
    <location>
        <begin position="70"/>
        <end position="93"/>
    </location>
</feature>
<feature type="transmembrane region" description="Helical" evidence="7">
    <location>
        <begin position="160"/>
        <end position="180"/>
    </location>
</feature>
<feature type="transmembrane region" description="Helical" evidence="7">
    <location>
        <begin position="287"/>
        <end position="308"/>
    </location>
</feature>
<feature type="domain" description="ABC transmembrane type-1" evidence="9">
    <location>
        <begin position="122"/>
        <end position="305"/>
    </location>
</feature>
<feature type="region of interest" description="Disordered" evidence="8">
    <location>
        <begin position="1"/>
        <end position="35"/>
    </location>
</feature>
<dbReference type="InterPro" id="IPR000515">
    <property type="entry name" value="MetI-like"/>
</dbReference>
<evidence type="ECO:0000256" key="4">
    <source>
        <dbReference type="ARBA" id="ARBA00022692"/>
    </source>
</evidence>
<protein>
    <submittedName>
        <fullName evidence="10">ABC transporter permease</fullName>
    </submittedName>
</protein>
<evidence type="ECO:0000256" key="6">
    <source>
        <dbReference type="ARBA" id="ARBA00023136"/>
    </source>
</evidence>
<comment type="caution">
    <text evidence="10">The sequence shown here is derived from an EMBL/GenBank/DDBJ whole genome shotgun (WGS) entry which is preliminary data.</text>
</comment>
<keyword evidence="3" id="KW-1003">Cell membrane</keyword>
<keyword evidence="2 7" id="KW-0813">Transport</keyword>
<keyword evidence="11" id="KW-1185">Reference proteome</keyword>
<dbReference type="PANTHER" id="PTHR30151">
    <property type="entry name" value="ALKANE SULFONATE ABC TRANSPORTER-RELATED, MEMBRANE SUBUNIT"/>
    <property type="match status" value="1"/>
</dbReference>
<dbReference type="InterPro" id="IPR035906">
    <property type="entry name" value="MetI-like_sf"/>
</dbReference>
<feature type="transmembrane region" description="Helical" evidence="7">
    <location>
        <begin position="251"/>
        <end position="275"/>
    </location>
</feature>
<evidence type="ECO:0000256" key="5">
    <source>
        <dbReference type="ARBA" id="ARBA00022989"/>
    </source>
</evidence>
<feature type="transmembrane region" description="Helical" evidence="7">
    <location>
        <begin position="186"/>
        <end position="207"/>
    </location>
</feature>
<evidence type="ECO:0000256" key="1">
    <source>
        <dbReference type="ARBA" id="ARBA00004651"/>
    </source>
</evidence>
<evidence type="ECO:0000256" key="3">
    <source>
        <dbReference type="ARBA" id="ARBA00022475"/>
    </source>
</evidence>
<evidence type="ECO:0000313" key="11">
    <source>
        <dbReference type="Proteomes" id="UP000666915"/>
    </source>
</evidence>
<name>A0ABS3QRZ3_9ACTN</name>
<dbReference type="Pfam" id="PF00528">
    <property type="entry name" value="BPD_transp_1"/>
    <property type="match status" value="1"/>
</dbReference>
<dbReference type="RefSeq" id="WP_208265019.1">
    <property type="nucleotide sequence ID" value="NZ_BAAAGM010000001.1"/>
</dbReference>
<keyword evidence="4 7" id="KW-0812">Transmembrane</keyword>
<keyword evidence="5 7" id="KW-1133">Transmembrane helix</keyword>
<dbReference type="SUPFAM" id="SSF161098">
    <property type="entry name" value="MetI-like"/>
    <property type="match status" value="1"/>
</dbReference>
<proteinExistence type="inferred from homology"/>
<organism evidence="10 11">
    <name type="scientific">Actinomadura nitritigenes</name>
    <dbReference type="NCBI Taxonomy" id="134602"/>
    <lineage>
        <taxon>Bacteria</taxon>
        <taxon>Bacillati</taxon>
        <taxon>Actinomycetota</taxon>
        <taxon>Actinomycetes</taxon>
        <taxon>Streptosporangiales</taxon>
        <taxon>Thermomonosporaceae</taxon>
        <taxon>Actinomadura</taxon>
    </lineage>
</organism>
<dbReference type="Proteomes" id="UP000666915">
    <property type="component" value="Unassembled WGS sequence"/>
</dbReference>
<comment type="subcellular location">
    <subcellularLocation>
        <location evidence="1 7">Cell membrane</location>
        <topology evidence="1 7">Multi-pass membrane protein</topology>
    </subcellularLocation>
</comment>
<evidence type="ECO:0000256" key="8">
    <source>
        <dbReference type="SAM" id="MobiDB-lite"/>
    </source>
</evidence>
<dbReference type="Gene3D" id="1.10.3720.10">
    <property type="entry name" value="MetI-like"/>
    <property type="match status" value="1"/>
</dbReference>